<name>A0A974XL97_9GAMM</name>
<keyword evidence="4" id="KW-0732">Signal</keyword>
<dbReference type="RefSeq" id="WP_207325325.1">
    <property type="nucleotide sequence ID" value="NZ_CP071504.1"/>
</dbReference>
<proteinExistence type="inferred from homology"/>
<feature type="domain" description="PpiC" evidence="8">
    <location>
        <begin position="165"/>
        <end position="266"/>
    </location>
</feature>
<comment type="catalytic activity">
    <reaction evidence="1">
        <text>[protein]-peptidylproline (omega=180) = [protein]-peptidylproline (omega=0)</text>
        <dbReference type="Rhea" id="RHEA:16237"/>
        <dbReference type="Rhea" id="RHEA-COMP:10747"/>
        <dbReference type="Rhea" id="RHEA-COMP:10748"/>
        <dbReference type="ChEBI" id="CHEBI:83833"/>
        <dbReference type="ChEBI" id="CHEBI:83834"/>
        <dbReference type="EC" id="5.2.1.8"/>
    </reaction>
</comment>
<dbReference type="PANTHER" id="PTHR47245:SF1">
    <property type="entry name" value="FOLDASE PROTEIN PRSA"/>
    <property type="match status" value="1"/>
</dbReference>
<dbReference type="Gene3D" id="3.10.50.40">
    <property type="match status" value="1"/>
</dbReference>
<evidence type="ECO:0000259" key="8">
    <source>
        <dbReference type="PROSITE" id="PS50198"/>
    </source>
</evidence>
<dbReference type="EMBL" id="CP071504">
    <property type="protein sequence ID" value="QSX30487.1"/>
    <property type="molecule type" value="Genomic_DNA"/>
</dbReference>
<protein>
    <recommendedName>
        <fullName evidence="3">peptidylprolyl isomerase</fullName>
        <ecNumber evidence="3">5.2.1.8</ecNumber>
    </recommendedName>
</protein>
<dbReference type="GO" id="GO:0003755">
    <property type="term" value="F:peptidyl-prolyl cis-trans isomerase activity"/>
    <property type="evidence" value="ECO:0007669"/>
    <property type="project" value="UniProtKB-KW"/>
</dbReference>
<gene>
    <name evidence="9" type="ORF">JYB88_02165</name>
</gene>
<dbReference type="KEGG" id="scyp:JYB88_02165"/>
<dbReference type="Proteomes" id="UP000663281">
    <property type="component" value="Chromosome"/>
</dbReference>
<evidence type="ECO:0000256" key="2">
    <source>
        <dbReference type="ARBA" id="ARBA00007656"/>
    </source>
</evidence>
<reference evidence="9 10" key="1">
    <citation type="submission" date="2021-03" db="EMBL/GenBank/DDBJ databases">
        <title>Novel species identification of genus Shewanella.</title>
        <authorList>
            <person name="Liu G."/>
            <person name="Zhang Q."/>
        </authorList>
    </citation>
    <scope>NUCLEOTIDE SEQUENCE [LARGE SCALE GENOMIC DNA]</scope>
    <source>
        <strain evidence="9 10">FJAT-53726</strain>
    </source>
</reference>
<dbReference type="PROSITE" id="PS50198">
    <property type="entry name" value="PPIC_PPIASE_2"/>
    <property type="match status" value="1"/>
</dbReference>
<dbReference type="PANTHER" id="PTHR47245">
    <property type="entry name" value="PEPTIDYLPROLYL ISOMERASE"/>
    <property type="match status" value="1"/>
</dbReference>
<organism evidence="9 10">
    <name type="scientific">Shewanella cyperi</name>
    <dbReference type="NCBI Taxonomy" id="2814292"/>
    <lineage>
        <taxon>Bacteria</taxon>
        <taxon>Pseudomonadati</taxon>
        <taxon>Pseudomonadota</taxon>
        <taxon>Gammaproteobacteria</taxon>
        <taxon>Alteromonadales</taxon>
        <taxon>Shewanellaceae</taxon>
        <taxon>Shewanella</taxon>
    </lineage>
</organism>
<evidence type="ECO:0000256" key="1">
    <source>
        <dbReference type="ARBA" id="ARBA00000971"/>
    </source>
</evidence>
<dbReference type="InterPro" id="IPR050245">
    <property type="entry name" value="PrsA_foldase"/>
</dbReference>
<keyword evidence="5 7" id="KW-0697">Rotamase</keyword>
<dbReference type="InterPro" id="IPR000297">
    <property type="entry name" value="PPIase_PpiC"/>
</dbReference>
<evidence type="ECO:0000256" key="4">
    <source>
        <dbReference type="ARBA" id="ARBA00022729"/>
    </source>
</evidence>
<dbReference type="InterPro" id="IPR027304">
    <property type="entry name" value="Trigger_fact/SurA_dom_sf"/>
</dbReference>
<evidence type="ECO:0000256" key="5">
    <source>
        <dbReference type="ARBA" id="ARBA00023110"/>
    </source>
</evidence>
<dbReference type="SUPFAM" id="SSF109998">
    <property type="entry name" value="Triger factor/SurA peptide-binding domain-like"/>
    <property type="match status" value="1"/>
</dbReference>
<accession>A0A974XL97</accession>
<dbReference type="EC" id="5.2.1.8" evidence="3"/>
<dbReference type="Gene3D" id="1.10.4030.10">
    <property type="entry name" value="Porin chaperone SurA, peptide-binding domain"/>
    <property type="match status" value="1"/>
</dbReference>
<evidence type="ECO:0000313" key="10">
    <source>
        <dbReference type="Proteomes" id="UP000663281"/>
    </source>
</evidence>
<dbReference type="Pfam" id="PF13145">
    <property type="entry name" value="Rotamase_2"/>
    <property type="match status" value="1"/>
</dbReference>
<dbReference type="SUPFAM" id="SSF54534">
    <property type="entry name" value="FKBP-like"/>
    <property type="match status" value="1"/>
</dbReference>
<evidence type="ECO:0000313" key="9">
    <source>
        <dbReference type="EMBL" id="QSX30487.1"/>
    </source>
</evidence>
<evidence type="ECO:0000256" key="6">
    <source>
        <dbReference type="ARBA" id="ARBA00023235"/>
    </source>
</evidence>
<dbReference type="InterPro" id="IPR046357">
    <property type="entry name" value="PPIase_dom_sf"/>
</dbReference>
<sequence>MLTPSVLAEEPSPASELPPSYTQIYARIDGTPELLVSFQDFYQYKRRNKYYHSQPPEAEYASFLEGVKREWLEQIVLQNYLQQQKPDFRVDNNEVDAQVARFNEQMQNNPDWPLVKEAYLKVYRQRLLRDLLYRAYKDEFEKSVTVSEDEARQFYEQHPEKFTQPPRNRVSLILMAVDPSAGAEAWDSTRKQLEQVRFRIVNGESFAEMAREISTDPTAENGGDMGFVHKGSISNIADEALAKIVPGEMTPVLMLLNGMALFRLDERLPEQHHSFDEVKQRATGLVLQDKRVASWDKFITDLTQQAKVEILIQD</sequence>
<comment type="similarity">
    <text evidence="2">Belongs to the PpiC/parvulin rotamase family.</text>
</comment>
<evidence type="ECO:0000256" key="7">
    <source>
        <dbReference type="PROSITE-ProRule" id="PRU00278"/>
    </source>
</evidence>
<keyword evidence="10" id="KW-1185">Reference proteome</keyword>
<keyword evidence="6 7" id="KW-0413">Isomerase</keyword>
<dbReference type="AlphaFoldDB" id="A0A974XL97"/>
<evidence type="ECO:0000256" key="3">
    <source>
        <dbReference type="ARBA" id="ARBA00013194"/>
    </source>
</evidence>